<feature type="non-terminal residue" evidence="2">
    <location>
        <position position="157"/>
    </location>
</feature>
<proteinExistence type="predicted"/>
<dbReference type="InterPro" id="IPR043502">
    <property type="entry name" value="DNA/RNA_pol_sf"/>
</dbReference>
<feature type="domain" description="Reverse transcriptase" evidence="1">
    <location>
        <begin position="1"/>
        <end position="157"/>
    </location>
</feature>
<dbReference type="EMBL" id="JAYMGO010000025">
    <property type="protein sequence ID" value="KAL1247990.1"/>
    <property type="molecule type" value="Genomic_DNA"/>
</dbReference>
<dbReference type="PROSITE" id="PS50878">
    <property type="entry name" value="RT_POL"/>
    <property type="match status" value="1"/>
</dbReference>
<gene>
    <name evidence="2" type="ORF">QQF64_023366</name>
</gene>
<keyword evidence="3" id="KW-1185">Reference proteome</keyword>
<feature type="non-terminal residue" evidence="2">
    <location>
        <position position="1"/>
    </location>
</feature>
<dbReference type="InterPro" id="IPR000477">
    <property type="entry name" value="RT_dom"/>
</dbReference>
<accession>A0ABR3L6I6</accession>
<organism evidence="2 3">
    <name type="scientific">Cirrhinus molitorella</name>
    <name type="common">mud carp</name>
    <dbReference type="NCBI Taxonomy" id="172907"/>
    <lineage>
        <taxon>Eukaryota</taxon>
        <taxon>Metazoa</taxon>
        <taxon>Chordata</taxon>
        <taxon>Craniata</taxon>
        <taxon>Vertebrata</taxon>
        <taxon>Euteleostomi</taxon>
        <taxon>Actinopterygii</taxon>
        <taxon>Neopterygii</taxon>
        <taxon>Teleostei</taxon>
        <taxon>Ostariophysi</taxon>
        <taxon>Cypriniformes</taxon>
        <taxon>Cyprinidae</taxon>
        <taxon>Labeoninae</taxon>
        <taxon>Labeonini</taxon>
        <taxon>Cirrhinus</taxon>
    </lineage>
</organism>
<evidence type="ECO:0000259" key="1">
    <source>
        <dbReference type="PROSITE" id="PS50878"/>
    </source>
</evidence>
<evidence type="ECO:0000313" key="2">
    <source>
        <dbReference type="EMBL" id="KAL1247990.1"/>
    </source>
</evidence>
<comment type="caution">
    <text evidence="2">The sequence shown here is derived from an EMBL/GenBank/DDBJ whole genome shotgun (WGS) entry which is preliminary data.</text>
</comment>
<dbReference type="SUPFAM" id="SSF56672">
    <property type="entry name" value="DNA/RNA polymerases"/>
    <property type="match status" value="1"/>
</dbReference>
<evidence type="ECO:0000313" key="3">
    <source>
        <dbReference type="Proteomes" id="UP001558613"/>
    </source>
</evidence>
<dbReference type="Pfam" id="PF00078">
    <property type="entry name" value="RVT_1"/>
    <property type="match status" value="1"/>
</dbReference>
<protein>
    <recommendedName>
        <fullName evidence="1">Reverse transcriptase domain-containing protein</fullName>
    </recommendedName>
</protein>
<dbReference type="PANTHER" id="PTHR33332">
    <property type="entry name" value="REVERSE TRANSCRIPTASE DOMAIN-CONTAINING PROTEIN"/>
    <property type="match status" value="1"/>
</dbReference>
<reference evidence="2 3" key="1">
    <citation type="submission" date="2023-09" db="EMBL/GenBank/DDBJ databases">
        <authorList>
            <person name="Wang M."/>
        </authorList>
    </citation>
    <scope>NUCLEOTIDE SEQUENCE [LARGE SCALE GENOMIC DNA]</scope>
    <source>
        <strain evidence="2">GT-2023</strain>
        <tissue evidence="2">Liver</tissue>
    </source>
</reference>
<name>A0ABR3L6I6_9TELE</name>
<dbReference type="Proteomes" id="UP001558613">
    <property type="component" value="Unassembled WGS sequence"/>
</dbReference>
<sequence length="157" mass="17986">FRPYHSTETALIRVTNDLLLSSDRGCISLLVLLDLSAVFDTIDHNILLNRLENYVGISGNALEWFKSYLSDRYHFVAINEEVSYRSQVQYGVPQGSVLGPLLFTLYMLPLGDIIRKHGVSFHCYADDTQLYISSRPGETYKVEKLMECIVDIKNWMT</sequence>